<dbReference type="Pfam" id="PF03480">
    <property type="entry name" value="DctP"/>
    <property type="match status" value="1"/>
</dbReference>
<keyword evidence="3" id="KW-0813">Transport</keyword>
<evidence type="ECO:0000256" key="2">
    <source>
        <dbReference type="ARBA" id="ARBA00009023"/>
    </source>
</evidence>
<dbReference type="Gene3D" id="3.40.190.170">
    <property type="entry name" value="Bacterial extracellular solute-binding protein, family 7"/>
    <property type="match status" value="1"/>
</dbReference>
<dbReference type="InterPro" id="IPR018389">
    <property type="entry name" value="DctP_fam"/>
</dbReference>
<reference evidence="6" key="1">
    <citation type="journal article" date="2021" name="Front. Microbiol.">
        <title>Comprehensive Comparative Genomics and Phenotyping of Methylobacterium Species.</title>
        <authorList>
            <person name="Alessa O."/>
            <person name="Ogura Y."/>
            <person name="Fujitani Y."/>
            <person name="Takami H."/>
            <person name="Hayashi T."/>
            <person name="Sahin N."/>
            <person name="Tani A."/>
        </authorList>
    </citation>
    <scope>NUCLEOTIDE SEQUENCE</scope>
    <source>
        <strain evidence="6">KCTC 52305</strain>
    </source>
</reference>
<dbReference type="CDD" id="cd13603">
    <property type="entry name" value="PBP2_TRAP_Siap_TeaA_like"/>
    <property type="match status" value="1"/>
</dbReference>
<name>A0ABQ4R5N7_9HYPH</name>
<evidence type="ECO:0000256" key="5">
    <source>
        <dbReference type="SAM" id="SignalP"/>
    </source>
</evidence>
<dbReference type="InterPro" id="IPR038404">
    <property type="entry name" value="TRAP_DctP_sf"/>
</dbReference>
<comment type="caution">
    <text evidence="6">The sequence shown here is derived from an EMBL/GenBank/DDBJ whole genome shotgun (WGS) entry which is preliminary data.</text>
</comment>
<dbReference type="PANTHER" id="PTHR33376:SF4">
    <property type="entry name" value="SIALIC ACID-BINDING PERIPLASMIC PROTEIN SIAP"/>
    <property type="match status" value="1"/>
</dbReference>
<feature type="signal peptide" evidence="5">
    <location>
        <begin position="1"/>
        <end position="22"/>
    </location>
</feature>
<sequence>MRSVTSRRAFNKGLFLAGAAFAAPAVYPRPLRAAEFSYKYANNSPASWPMNTRAVEYAEKIKQETNGRLEIKVFPNNQLGGDTDMLSQLRSGGIEFFTLSGVILSTLVPVASISGVGFAFKDYGQVWGAMDGELGDLVRSQIAKVGLVAMDKMLDNGYRHITTSTAPVRTPADVKGLKIRVQISPLSMSVFKSFGAAPTGINWSEVYSSLQTKIVDGQENPLSIIESSKIYEVQKYCSLTGHVWDGFHFLANKRHWEALPQDVREIARTNLNAMAMAQRADMVVANAAARATLERNGLVFNTVDQDAFRAVLRQSGFYSEWQDRYGKQAWATLERNSGGLG</sequence>
<dbReference type="NCBIfam" id="NF037995">
    <property type="entry name" value="TRAP_S1"/>
    <property type="match status" value="1"/>
</dbReference>
<organism evidence="6 7">
    <name type="scientific">Methylobacterium crusticola</name>
    <dbReference type="NCBI Taxonomy" id="1697972"/>
    <lineage>
        <taxon>Bacteria</taxon>
        <taxon>Pseudomonadati</taxon>
        <taxon>Pseudomonadota</taxon>
        <taxon>Alphaproteobacteria</taxon>
        <taxon>Hyphomicrobiales</taxon>
        <taxon>Methylobacteriaceae</taxon>
        <taxon>Methylobacterium</taxon>
    </lineage>
</organism>
<evidence type="ECO:0000256" key="1">
    <source>
        <dbReference type="ARBA" id="ARBA00004196"/>
    </source>
</evidence>
<dbReference type="PROSITE" id="PS51318">
    <property type="entry name" value="TAT"/>
    <property type="match status" value="1"/>
</dbReference>
<comment type="similarity">
    <text evidence="2">Belongs to the bacterial solute-binding protein 7 family.</text>
</comment>
<comment type="subcellular location">
    <subcellularLocation>
        <location evidence="1">Cell envelope</location>
    </subcellularLocation>
</comment>
<dbReference type="EMBL" id="BPQH01000023">
    <property type="protein sequence ID" value="GJD52968.1"/>
    <property type="molecule type" value="Genomic_DNA"/>
</dbReference>
<evidence type="ECO:0008006" key="8">
    <source>
        <dbReference type="Google" id="ProtNLM"/>
    </source>
</evidence>
<dbReference type="PIRSF" id="PIRSF006470">
    <property type="entry name" value="DctB"/>
    <property type="match status" value="1"/>
</dbReference>
<dbReference type="InterPro" id="IPR006311">
    <property type="entry name" value="TAT_signal"/>
</dbReference>
<proteinExistence type="inferred from homology"/>
<reference evidence="6" key="2">
    <citation type="submission" date="2021-08" db="EMBL/GenBank/DDBJ databases">
        <authorList>
            <person name="Tani A."/>
            <person name="Ola A."/>
            <person name="Ogura Y."/>
            <person name="Katsura K."/>
            <person name="Hayashi T."/>
        </authorList>
    </citation>
    <scope>NUCLEOTIDE SEQUENCE</scope>
    <source>
        <strain evidence="6">KCTC 52305</strain>
    </source>
</reference>
<feature type="chain" id="PRO_5046653403" description="TRAP transporter substrate-binding protein" evidence="5">
    <location>
        <begin position="23"/>
        <end position="341"/>
    </location>
</feature>
<evidence type="ECO:0000256" key="3">
    <source>
        <dbReference type="ARBA" id="ARBA00022448"/>
    </source>
</evidence>
<dbReference type="InterPro" id="IPR004682">
    <property type="entry name" value="TRAP_DctP"/>
</dbReference>
<accession>A0ABQ4R5N7</accession>
<keyword evidence="7" id="KW-1185">Reference proteome</keyword>
<dbReference type="NCBIfam" id="TIGR00787">
    <property type="entry name" value="dctP"/>
    <property type="match status" value="1"/>
</dbReference>
<protein>
    <recommendedName>
        <fullName evidence="8">TRAP transporter substrate-binding protein</fullName>
    </recommendedName>
</protein>
<dbReference type="RefSeq" id="WP_128562427.1">
    <property type="nucleotide sequence ID" value="NZ_BPQH01000023.1"/>
</dbReference>
<dbReference type="PANTHER" id="PTHR33376">
    <property type="match status" value="1"/>
</dbReference>
<evidence type="ECO:0000256" key="4">
    <source>
        <dbReference type="ARBA" id="ARBA00022729"/>
    </source>
</evidence>
<evidence type="ECO:0000313" key="6">
    <source>
        <dbReference type="EMBL" id="GJD52968.1"/>
    </source>
</evidence>
<keyword evidence="4 5" id="KW-0732">Signal</keyword>
<evidence type="ECO:0000313" key="7">
    <source>
        <dbReference type="Proteomes" id="UP001055167"/>
    </source>
</evidence>
<gene>
    <name evidence="6" type="ORF">OPKNFCMD_5736</name>
</gene>
<dbReference type="Proteomes" id="UP001055167">
    <property type="component" value="Unassembled WGS sequence"/>
</dbReference>